<protein>
    <submittedName>
        <fullName evidence="2">Uncharacterized protein</fullName>
    </submittedName>
</protein>
<evidence type="ECO:0000256" key="1">
    <source>
        <dbReference type="SAM" id="Phobius"/>
    </source>
</evidence>
<comment type="caution">
    <text evidence="2">The sequence shown here is derived from an EMBL/GenBank/DDBJ whole genome shotgun (WGS) entry which is preliminary data.</text>
</comment>
<accession>A0A225A6F7</accession>
<keyword evidence="1" id="KW-0472">Membrane</keyword>
<dbReference type="RefSeq" id="XP_020116222.1">
    <property type="nucleotide sequence ID" value="XM_020263768.1"/>
</dbReference>
<name>A0A225A6F7_TALAT</name>
<feature type="transmembrane region" description="Helical" evidence="1">
    <location>
        <begin position="124"/>
        <end position="147"/>
    </location>
</feature>
<keyword evidence="3" id="KW-1185">Reference proteome</keyword>
<keyword evidence="1" id="KW-1133">Transmembrane helix</keyword>
<organism evidence="2 3">
    <name type="scientific">Talaromyces atroroseus</name>
    <dbReference type="NCBI Taxonomy" id="1441469"/>
    <lineage>
        <taxon>Eukaryota</taxon>
        <taxon>Fungi</taxon>
        <taxon>Dikarya</taxon>
        <taxon>Ascomycota</taxon>
        <taxon>Pezizomycotina</taxon>
        <taxon>Eurotiomycetes</taxon>
        <taxon>Eurotiomycetidae</taxon>
        <taxon>Eurotiales</taxon>
        <taxon>Trichocomaceae</taxon>
        <taxon>Talaromyces</taxon>
        <taxon>Talaromyces sect. Trachyspermi</taxon>
    </lineage>
</organism>
<dbReference type="EMBL" id="LFMY01000016">
    <property type="protein sequence ID" value="OKL56101.1"/>
    <property type="molecule type" value="Genomic_DNA"/>
</dbReference>
<keyword evidence="1" id="KW-0812">Transmembrane</keyword>
<reference evidence="2 3" key="1">
    <citation type="submission" date="2015-06" db="EMBL/GenBank/DDBJ databases">
        <title>Talaromyces atroroseus IBT 11181 draft genome.</title>
        <authorList>
            <person name="Rasmussen K.B."/>
            <person name="Rasmussen S."/>
            <person name="Petersen B."/>
            <person name="Sicheritz-Ponten T."/>
            <person name="Mortensen U.H."/>
            <person name="Thrane U."/>
        </authorList>
    </citation>
    <scope>NUCLEOTIDE SEQUENCE [LARGE SCALE GENOMIC DNA]</scope>
    <source>
        <strain evidence="2 3">IBT 11181</strain>
    </source>
</reference>
<gene>
    <name evidence="2" type="ORF">UA08_08665</name>
</gene>
<sequence>MLPAVLRRRLDRVHNLQLSFLAAERDRVQIDATPLSEVDFVFSSSLLRNAGFEAQQSNSDTRLVRSLFINGLGYLLDALPSDLTVDEARAIYDHLPESVRVSVENSAGATTSQRNLASSNSPSYLHRLIATFIVYIFVFVQVILPYLRKLLNLIYRYERKYRLTEKVLATALNTADGANGKGAHNVGLFLSISNQGKIMTAVGDLIAWLSESVAGGIYEGVNEGLVAVGVAHSPNGELEQRRPS</sequence>
<evidence type="ECO:0000313" key="3">
    <source>
        <dbReference type="Proteomes" id="UP000214365"/>
    </source>
</evidence>
<dbReference type="OrthoDB" id="190201at2759"/>
<evidence type="ECO:0000313" key="2">
    <source>
        <dbReference type="EMBL" id="OKL56101.1"/>
    </source>
</evidence>
<dbReference type="Proteomes" id="UP000214365">
    <property type="component" value="Unassembled WGS sequence"/>
</dbReference>
<proteinExistence type="predicted"/>
<dbReference type="AlphaFoldDB" id="A0A225A6F7"/>
<dbReference type="GeneID" id="31008421"/>